<evidence type="ECO:0000313" key="1">
    <source>
        <dbReference type="EMBL" id="MBT2188370.1"/>
    </source>
</evidence>
<evidence type="ECO:0000313" key="2">
    <source>
        <dbReference type="Proteomes" id="UP001138757"/>
    </source>
</evidence>
<organism evidence="1 2">
    <name type="scientific">Sphingobium nicotianae</name>
    <dbReference type="NCBI Taxonomy" id="2782607"/>
    <lineage>
        <taxon>Bacteria</taxon>
        <taxon>Pseudomonadati</taxon>
        <taxon>Pseudomonadota</taxon>
        <taxon>Alphaproteobacteria</taxon>
        <taxon>Sphingomonadales</taxon>
        <taxon>Sphingomonadaceae</taxon>
        <taxon>Sphingobium</taxon>
    </lineage>
</organism>
<dbReference type="AlphaFoldDB" id="A0A9X1ISM4"/>
<sequence length="105" mass="11918">MCSRRVDMEPQTYRFTWQGIEIEAIYHPHKWGGVIAHLEIRSIKPERAPLPITGTGYLSHFHQPRTVEALGGDVVAQVKAWLDEEATNPEWQAHNAASRQGELFG</sequence>
<proteinExistence type="predicted"/>
<name>A0A9X1ISM4_9SPHN</name>
<keyword evidence="2" id="KW-1185">Reference proteome</keyword>
<gene>
    <name evidence="1" type="ORF">KK488_15550</name>
</gene>
<reference evidence="1" key="1">
    <citation type="submission" date="2021-05" db="EMBL/GenBank/DDBJ databases">
        <title>Genome of Sphingobium sp. strain.</title>
        <authorList>
            <person name="Fan R."/>
        </authorList>
    </citation>
    <scope>NUCLEOTIDE SEQUENCE</scope>
    <source>
        <strain evidence="1">H33</strain>
    </source>
</reference>
<dbReference type="Proteomes" id="UP001138757">
    <property type="component" value="Unassembled WGS sequence"/>
</dbReference>
<dbReference type="EMBL" id="JAHGAW010000010">
    <property type="protein sequence ID" value="MBT2188370.1"/>
    <property type="molecule type" value="Genomic_DNA"/>
</dbReference>
<comment type="caution">
    <text evidence="1">The sequence shown here is derived from an EMBL/GenBank/DDBJ whole genome shotgun (WGS) entry which is preliminary data.</text>
</comment>
<protein>
    <submittedName>
        <fullName evidence="1">Uncharacterized protein</fullName>
    </submittedName>
</protein>
<accession>A0A9X1ISM4</accession>